<dbReference type="PROSITE" id="PS00467">
    <property type="entry name" value="RIBOSOMAL_L2"/>
    <property type="match status" value="1"/>
</dbReference>
<dbReference type="GO" id="GO:0003723">
    <property type="term" value="F:RNA binding"/>
    <property type="evidence" value="ECO:0007669"/>
    <property type="project" value="InterPro"/>
</dbReference>
<reference evidence="9" key="1">
    <citation type="journal article" date="2008" name="Curr. Biol.">
        <title>Organelles in Blastocystis that blur the distinction between mitochondria and hydrogenosomes.</title>
        <authorList>
            <person name="Stechmann A."/>
            <person name="Hamblin K."/>
            <person name="Perez-Brocal V."/>
            <person name="Gaston D."/>
            <person name="Richmond G.S."/>
            <person name="van der Giezen M."/>
            <person name="Clark C.G."/>
            <person name="Roger A.J."/>
        </authorList>
    </citation>
    <scope>NUCLEOTIDE SEQUENCE</scope>
    <source>
        <strain evidence="9">NandII</strain>
    </source>
</reference>
<evidence type="ECO:0000256" key="3">
    <source>
        <dbReference type="ARBA" id="ARBA00022528"/>
    </source>
</evidence>
<dbReference type="PIRSF" id="PIRSF002158">
    <property type="entry name" value="Ribosomal_L2"/>
    <property type="match status" value="1"/>
</dbReference>
<dbReference type="Pfam" id="PF03947">
    <property type="entry name" value="Ribosomal_L2_C"/>
    <property type="match status" value="1"/>
</dbReference>
<evidence type="ECO:0000259" key="8">
    <source>
        <dbReference type="SMART" id="SM01383"/>
    </source>
</evidence>
<dbReference type="PANTHER" id="PTHR13691:SF5">
    <property type="entry name" value="LARGE RIBOSOMAL SUBUNIT PROTEIN UL2M"/>
    <property type="match status" value="1"/>
</dbReference>
<accession>B5SQ74</accession>
<keyword evidence="3" id="KW-0150">Chloroplast</keyword>
<proteinExistence type="inferred from homology"/>
<gene>
    <name evidence="9" type="primary">rpl2</name>
</gene>
<evidence type="ECO:0000259" key="7">
    <source>
        <dbReference type="SMART" id="SM01382"/>
    </source>
</evidence>
<dbReference type="PANTHER" id="PTHR13691">
    <property type="entry name" value="RIBOSOMAL PROTEIN L2"/>
    <property type="match status" value="1"/>
</dbReference>
<name>B5SQ74_BLAHN</name>
<dbReference type="InterPro" id="IPR022666">
    <property type="entry name" value="Ribosomal_uL2_RNA-bd_dom"/>
</dbReference>
<keyword evidence="4" id="KW-0934">Plastid</keyword>
<dbReference type="InterPro" id="IPR022671">
    <property type="entry name" value="Ribosomal_uL2_CS"/>
</dbReference>
<dbReference type="AlphaFoldDB" id="B5SQ74"/>
<dbReference type="Pfam" id="PF00181">
    <property type="entry name" value="Ribosomal_L2_N"/>
    <property type="match status" value="1"/>
</dbReference>
<dbReference type="GeneID" id="6879816"/>
<geneLocation type="mitochondrion" evidence="9"/>
<feature type="domain" description="Large ribosomal subunit protein uL2 C-terminal" evidence="7">
    <location>
        <begin position="106"/>
        <end position="237"/>
    </location>
</feature>
<dbReference type="InterPro" id="IPR022669">
    <property type="entry name" value="Ribosomal_uL2_C"/>
</dbReference>
<dbReference type="SUPFAM" id="SSF50249">
    <property type="entry name" value="Nucleic acid-binding proteins"/>
    <property type="match status" value="1"/>
</dbReference>
<evidence type="ECO:0000256" key="5">
    <source>
        <dbReference type="ARBA" id="ARBA00022980"/>
    </source>
</evidence>
<protein>
    <submittedName>
        <fullName evidence="9">Ribosomal protein L2</fullName>
    </submittedName>
</protein>
<feature type="domain" description="Large ribosomal subunit protein uL2 RNA-binding" evidence="8">
    <location>
        <begin position="19"/>
        <end position="94"/>
    </location>
</feature>
<evidence type="ECO:0000256" key="4">
    <source>
        <dbReference type="ARBA" id="ARBA00022640"/>
    </source>
</evidence>
<dbReference type="GO" id="GO:0032543">
    <property type="term" value="P:mitochondrial translation"/>
    <property type="evidence" value="ECO:0007669"/>
    <property type="project" value="TreeGrafter"/>
</dbReference>
<dbReference type="InterPro" id="IPR002171">
    <property type="entry name" value="Ribosomal_uL2"/>
</dbReference>
<evidence type="ECO:0000256" key="2">
    <source>
        <dbReference type="ARBA" id="ARBA00005636"/>
    </source>
</evidence>
<dbReference type="InterPro" id="IPR014726">
    <property type="entry name" value="Ribosomal_uL2_dom3"/>
</dbReference>
<keyword evidence="5 9" id="KW-0689">Ribosomal protein</keyword>
<evidence type="ECO:0000256" key="1">
    <source>
        <dbReference type="ARBA" id="ARBA00004229"/>
    </source>
</evidence>
<dbReference type="NCBIfam" id="TIGR01171">
    <property type="entry name" value="rplB_bact"/>
    <property type="match status" value="1"/>
</dbReference>
<dbReference type="EMBL" id="EF494740">
    <property type="protein sequence ID" value="ACH86065.1"/>
    <property type="molecule type" value="Genomic_DNA"/>
</dbReference>
<reference evidence="9" key="2">
    <citation type="journal article" date="2016" name="Genome Biol. Evol.">
        <title>Blastocystis mitochondrial genomes appear to show multiple independent gains and losses of start and stop codons.</title>
        <authorList>
            <person name="Jacob A.S."/>
            <person name="Andersen L.O."/>
            <person name="Pavinski Bitar P."/>
            <person name="Richards V.P."/>
            <person name="Shah S."/>
            <person name="Stanhope M.J."/>
            <person name="Stensvold C.R."/>
            <person name="Clark C.G."/>
        </authorList>
    </citation>
    <scope>NUCLEOTIDE SEQUENCE</scope>
    <source>
        <strain evidence="9">NandII</strain>
    </source>
</reference>
<dbReference type="GO" id="GO:0003735">
    <property type="term" value="F:structural constituent of ribosome"/>
    <property type="evidence" value="ECO:0007669"/>
    <property type="project" value="InterPro"/>
</dbReference>
<comment type="similarity">
    <text evidence="2">Belongs to the universal ribosomal protein uL2 family.</text>
</comment>
<dbReference type="SMART" id="SM01383">
    <property type="entry name" value="Ribosomal_L2"/>
    <property type="match status" value="1"/>
</dbReference>
<dbReference type="GO" id="GO:0016740">
    <property type="term" value="F:transferase activity"/>
    <property type="evidence" value="ECO:0007669"/>
    <property type="project" value="InterPro"/>
</dbReference>
<dbReference type="InterPro" id="IPR014722">
    <property type="entry name" value="Rib_uL2_dom2"/>
</dbReference>
<dbReference type="RefSeq" id="YP_002221384.1">
    <property type="nucleotide sequence ID" value="NC_011213.1"/>
</dbReference>
<comment type="subcellular location">
    <subcellularLocation>
        <location evidence="1">Plastid</location>
        <location evidence="1">Chloroplast</location>
    </subcellularLocation>
</comment>
<dbReference type="GO" id="GO:0009507">
    <property type="term" value="C:chloroplast"/>
    <property type="evidence" value="ECO:0007669"/>
    <property type="project" value="UniProtKB-SubCell"/>
</dbReference>
<evidence type="ECO:0000313" key="9">
    <source>
        <dbReference type="EMBL" id="ACH86065.1"/>
    </source>
</evidence>
<dbReference type="SUPFAM" id="SSF50104">
    <property type="entry name" value="Translation proteins SH3-like domain"/>
    <property type="match status" value="1"/>
</dbReference>
<keyword evidence="6" id="KW-0687">Ribonucleoprotein</keyword>
<sequence>MLNIKKYNYLKKGLNKKSGRNFRGKITVYHKGGGNKINYRIIDFKHINKQGRVINIEYDPNRSCYIALCYNEITNKYFYTLAPQNLKKNDNIITYDLNNLLKTREIKIGYTMPLYNIPLNIPIFNIETIYNKGGSLVRSAGNFAFIIKKDSDINGFAYIKLNNKRIKKIPLMCSATIGKLSNQYHDLYNYKKAGRIRNLNIRPTVRGVAMNPIDHPHGGGEGKASGGRVSVTPWGLITKGRKTVKNKNHE</sequence>
<dbReference type="Gene3D" id="2.30.30.30">
    <property type="match status" value="1"/>
</dbReference>
<dbReference type="InterPro" id="IPR012340">
    <property type="entry name" value="NA-bd_OB-fold"/>
</dbReference>
<keyword evidence="9" id="KW-0496">Mitochondrion</keyword>
<dbReference type="SMART" id="SM01382">
    <property type="entry name" value="Ribosomal_L2_C"/>
    <property type="match status" value="1"/>
</dbReference>
<dbReference type="InterPro" id="IPR005880">
    <property type="entry name" value="Ribosomal_uL2_bac/org-type"/>
</dbReference>
<dbReference type="Gene3D" id="2.40.50.140">
    <property type="entry name" value="Nucleic acid-binding proteins"/>
    <property type="match status" value="1"/>
</dbReference>
<dbReference type="InterPro" id="IPR008991">
    <property type="entry name" value="Translation_prot_SH3-like_sf"/>
</dbReference>
<dbReference type="GO" id="GO:0005762">
    <property type="term" value="C:mitochondrial large ribosomal subunit"/>
    <property type="evidence" value="ECO:0007669"/>
    <property type="project" value="TreeGrafter"/>
</dbReference>
<dbReference type="Gene3D" id="4.10.950.10">
    <property type="entry name" value="Ribosomal protein L2, domain 3"/>
    <property type="match status" value="1"/>
</dbReference>
<evidence type="ECO:0000256" key="6">
    <source>
        <dbReference type="ARBA" id="ARBA00023274"/>
    </source>
</evidence>
<organism evidence="9">
    <name type="scientific">Blastocystis sp. subtype 1 (strain ATCC 50177 / NandII)</name>
    <dbReference type="NCBI Taxonomy" id="478820"/>
    <lineage>
        <taxon>Eukaryota</taxon>
        <taxon>Sar</taxon>
        <taxon>Stramenopiles</taxon>
        <taxon>Bigyra</taxon>
        <taxon>Opalozoa</taxon>
        <taxon>Opalinata</taxon>
        <taxon>Blastocystidae</taxon>
        <taxon>Blastocystis</taxon>
    </lineage>
</organism>
<dbReference type="FunFam" id="4.10.950.10:FF:000001">
    <property type="entry name" value="50S ribosomal protein L2"/>
    <property type="match status" value="1"/>
</dbReference>